<dbReference type="OrthoDB" id="1143459at2"/>
<name>A0A495MNA8_9FLAO</name>
<comment type="caution">
    <text evidence="3">The sequence shown here is derived from an EMBL/GenBank/DDBJ whole genome shotgun (WGS) entry which is preliminary data.</text>
</comment>
<keyword evidence="1" id="KW-0732">Signal</keyword>
<dbReference type="EMBL" id="RBLC01000001">
    <property type="protein sequence ID" value="RKS26875.1"/>
    <property type="molecule type" value="Genomic_DNA"/>
</dbReference>
<dbReference type="Pfam" id="PF09832">
    <property type="entry name" value="DUF2059"/>
    <property type="match status" value="1"/>
</dbReference>
<dbReference type="Proteomes" id="UP000277579">
    <property type="component" value="Unassembled WGS sequence"/>
</dbReference>
<evidence type="ECO:0000259" key="2">
    <source>
        <dbReference type="Pfam" id="PF09832"/>
    </source>
</evidence>
<keyword evidence="4" id="KW-1185">Reference proteome</keyword>
<feature type="signal peptide" evidence="1">
    <location>
        <begin position="1"/>
        <end position="19"/>
    </location>
</feature>
<feature type="domain" description="DUF2059" evidence="2">
    <location>
        <begin position="73"/>
        <end position="126"/>
    </location>
</feature>
<evidence type="ECO:0000313" key="4">
    <source>
        <dbReference type="Proteomes" id="UP000277579"/>
    </source>
</evidence>
<dbReference type="AlphaFoldDB" id="A0A495MNA8"/>
<proteinExistence type="predicted"/>
<organism evidence="3 4">
    <name type="scientific">Flavobacterium endophyticum</name>
    <dbReference type="NCBI Taxonomy" id="1540163"/>
    <lineage>
        <taxon>Bacteria</taxon>
        <taxon>Pseudomonadati</taxon>
        <taxon>Bacteroidota</taxon>
        <taxon>Flavobacteriia</taxon>
        <taxon>Flavobacteriales</taxon>
        <taxon>Flavobacteriaceae</taxon>
        <taxon>Flavobacterium</taxon>
    </lineage>
</organism>
<gene>
    <name evidence="3" type="ORF">CLV94_1945</name>
</gene>
<reference evidence="3 4" key="1">
    <citation type="submission" date="2018-10" db="EMBL/GenBank/DDBJ databases">
        <title>Genomic Encyclopedia of Archaeal and Bacterial Type Strains, Phase II (KMG-II): from individual species to whole genera.</title>
        <authorList>
            <person name="Goeker M."/>
        </authorList>
    </citation>
    <scope>NUCLEOTIDE SEQUENCE [LARGE SCALE GENOMIC DNA]</scope>
    <source>
        <strain evidence="3 4">DSM 29537</strain>
    </source>
</reference>
<evidence type="ECO:0000313" key="3">
    <source>
        <dbReference type="EMBL" id="RKS26875.1"/>
    </source>
</evidence>
<protein>
    <recommendedName>
        <fullName evidence="2">DUF2059 domain-containing protein</fullName>
    </recommendedName>
</protein>
<dbReference type="RefSeq" id="WP_121376163.1">
    <property type="nucleotide sequence ID" value="NZ_RBLC01000001.1"/>
</dbReference>
<sequence>MKKLVVTFAFVLATQIGFAQDAAFKSDVKKVIEMTGATAQIDVAKKQILGMIPEAKQAAFLKDFEATMPAYFDKIADAYMKEYTHADVKEMIKFYESPVGKKITAKAGVLTEKTMEAAQAWGVELQAIMMKYMQ</sequence>
<evidence type="ECO:0000256" key="1">
    <source>
        <dbReference type="SAM" id="SignalP"/>
    </source>
</evidence>
<accession>A0A495MNA8</accession>
<feature type="chain" id="PRO_5019775427" description="DUF2059 domain-containing protein" evidence="1">
    <location>
        <begin position="20"/>
        <end position="134"/>
    </location>
</feature>
<dbReference type="InterPro" id="IPR018637">
    <property type="entry name" value="DUF2059"/>
</dbReference>